<reference evidence="1" key="1">
    <citation type="submission" date="2014-09" db="EMBL/GenBank/DDBJ databases">
        <authorList>
            <person name="Magalhaes I.L.F."/>
            <person name="Oliveira U."/>
            <person name="Santos F.R."/>
            <person name="Vidigal T.H.D.A."/>
            <person name="Brescovit A.D."/>
            <person name="Santos A.J."/>
        </authorList>
    </citation>
    <scope>NUCLEOTIDE SEQUENCE</scope>
    <source>
        <tissue evidence="1">Shoot tissue taken approximately 20 cm above the soil surface</tissue>
    </source>
</reference>
<reference evidence="1" key="2">
    <citation type="journal article" date="2015" name="Data Brief">
        <title>Shoot transcriptome of the giant reed, Arundo donax.</title>
        <authorList>
            <person name="Barrero R.A."/>
            <person name="Guerrero F.D."/>
            <person name="Moolhuijzen P."/>
            <person name="Goolsby J.A."/>
            <person name="Tidwell J."/>
            <person name="Bellgard S.E."/>
            <person name="Bellgard M.I."/>
        </authorList>
    </citation>
    <scope>NUCLEOTIDE SEQUENCE</scope>
    <source>
        <tissue evidence="1">Shoot tissue taken approximately 20 cm above the soil surface</tissue>
    </source>
</reference>
<evidence type="ECO:0000313" key="1">
    <source>
        <dbReference type="EMBL" id="JAD89810.1"/>
    </source>
</evidence>
<sequence>MEPDMKIDIFDTTVPRTCIEAHFILSGCVEVMLSIDSSNWSLAYNEARAARQKQWPIWATFQSYTCFTINLYEIFMLLTGHLCLILAQILHQDPPCPNRHIL</sequence>
<protein>
    <submittedName>
        <fullName evidence="1">Uncharacterized protein</fullName>
    </submittedName>
</protein>
<organism evidence="1">
    <name type="scientific">Arundo donax</name>
    <name type="common">Giant reed</name>
    <name type="synonym">Donax arundinaceus</name>
    <dbReference type="NCBI Taxonomy" id="35708"/>
    <lineage>
        <taxon>Eukaryota</taxon>
        <taxon>Viridiplantae</taxon>
        <taxon>Streptophyta</taxon>
        <taxon>Embryophyta</taxon>
        <taxon>Tracheophyta</taxon>
        <taxon>Spermatophyta</taxon>
        <taxon>Magnoliopsida</taxon>
        <taxon>Liliopsida</taxon>
        <taxon>Poales</taxon>
        <taxon>Poaceae</taxon>
        <taxon>PACMAD clade</taxon>
        <taxon>Arundinoideae</taxon>
        <taxon>Arundineae</taxon>
        <taxon>Arundo</taxon>
    </lineage>
</organism>
<name>A0A0A9DVX3_ARUDO</name>
<dbReference type="AlphaFoldDB" id="A0A0A9DVX3"/>
<proteinExistence type="predicted"/>
<dbReference type="EMBL" id="GBRH01208085">
    <property type="protein sequence ID" value="JAD89810.1"/>
    <property type="molecule type" value="Transcribed_RNA"/>
</dbReference>
<accession>A0A0A9DVX3</accession>